<evidence type="ECO:0000313" key="1">
    <source>
        <dbReference type="EMBL" id="KYC67850.1"/>
    </source>
</evidence>
<sequence>MKTIGLSRESAAGHCRMMCEEVKCRLGGSHPEKCIPCSEGLRKWSSCRYVGKSVADATMNGRTGKWNGRQKGGACT</sequence>
<organism evidence="1 2">
    <name type="scientific">Heyndrickxia coagulans</name>
    <name type="common">Weizmannia coagulans</name>
    <dbReference type="NCBI Taxonomy" id="1398"/>
    <lineage>
        <taxon>Bacteria</taxon>
        <taxon>Bacillati</taxon>
        <taxon>Bacillota</taxon>
        <taxon>Bacilli</taxon>
        <taxon>Bacillales</taxon>
        <taxon>Bacillaceae</taxon>
        <taxon>Heyndrickxia</taxon>
    </lineage>
</organism>
<dbReference type="AlphaFoldDB" id="A0A150KFW6"/>
<gene>
    <name evidence="1" type="ORF">B4099_0865</name>
</gene>
<dbReference type="Proteomes" id="UP000075304">
    <property type="component" value="Unassembled WGS sequence"/>
</dbReference>
<accession>A0A150KFW6</accession>
<proteinExistence type="predicted"/>
<protein>
    <submittedName>
        <fullName evidence="1">Uncharacterized protein</fullName>
    </submittedName>
</protein>
<reference evidence="1 2" key="1">
    <citation type="submission" date="2016-01" db="EMBL/GenBank/DDBJ databases">
        <title>Genome Sequences of Twelve Sporeforming Bacillus Species Isolated from Foods.</title>
        <authorList>
            <person name="Berendsen E.M."/>
            <person name="Wells-Bennik M.H."/>
            <person name="Krawcyk A.O."/>
            <person name="De Jong A."/>
            <person name="Holsappel S."/>
            <person name="Eijlander R.T."/>
            <person name="Kuipers O.P."/>
        </authorList>
    </citation>
    <scope>NUCLEOTIDE SEQUENCE [LARGE SCALE GENOMIC DNA]</scope>
    <source>
        <strain evidence="1 2">B4099</strain>
    </source>
</reference>
<dbReference type="EMBL" id="LQYI01000065">
    <property type="protein sequence ID" value="KYC67850.1"/>
    <property type="molecule type" value="Genomic_DNA"/>
</dbReference>
<comment type="caution">
    <text evidence="1">The sequence shown here is derived from an EMBL/GenBank/DDBJ whole genome shotgun (WGS) entry which is preliminary data.</text>
</comment>
<evidence type="ECO:0000313" key="2">
    <source>
        <dbReference type="Proteomes" id="UP000075304"/>
    </source>
</evidence>
<dbReference type="PATRIC" id="fig|1398.25.peg.3356"/>
<name>A0A150KFW6_HEYCO</name>